<feature type="region of interest" description="Disordered" evidence="1">
    <location>
        <begin position="96"/>
        <end position="120"/>
    </location>
</feature>
<proteinExistence type="predicted"/>
<dbReference type="GeneID" id="116223780"/>
<keyword evidence="2" id="KW-1185">Reference proteome</keyword>
<name>A0A6P8GEJ1_CLUHA</name>
<dbReference type="Proteomes" id="UP000515152">
    <property type="component" value="Chromosome 15"/>
</dbReference>
<dbReference type="KEGG" id="char:116223780"/>
<dbReference type="OrthoDB" id="8920846at2759"/>
<gene>
    <name evidence="3" type="primary">si:dkey-1h6.8</name>
</gene>
<evidence type="ECO:0000256" key="1">
    <source>
        <dbReference type="SAM" id="MobiDB-lite"/>
    </source>
</evidence>
<evidence type="ECO:0000313" key="2">
    <source>
        <dbReference type="Proteomes" id="UP000515152"/>
    </source>
</evidence>
<dbReference type="RefSeq" id="XP_031437563.1">
    <property type="nucleotide sequence ID" value="XM_031581703.2"/>
</dbReference>
<accession>A0A6P8GEJ1</accession>
<reference evidence="3" key="1">
    <citation type="submission" date="2025-08" db="UniProtKB">
        <authorList>
            <consortium name="RefSeq"/>
        </authorList>
    </citation>
    <scope>IDENTIFICATION</scope>
</reference>
<organism evidence="2 3">
    <name type="scientific">Clupea harengus</name>
    <name type="common">Atlantic herring</name>
    <dbReference type="NCBI Taxonomy" id="7950"/>
    <lineage>
        <taxon>Eukaryota</taxon>
        <taxon>Metazoa</taxon>
        <taxon>Chordata</taxon>
        <taxon>Craniata</taxon>
        <taxon>Vertebrata</taxon>
        <taxon>Euteleostomi</taxon>
        <taxon>Actinopterygii</taxon>
        <taxon>Neopterygii</taxon>
        <taxon>Teleostei</taxon>
        <taxon>Clupei</taxon>
        <taxon>Clupeiformes</taxon>
        <taxon>Clupeoidei</taxon>
        <taxon>Clupeidae</taxon>
        <taxon>Clupea</taxon>
    </lineage>
</organism>
<feature type="compositionally biased region" description="Polar residues" evidence="1">
    <location>
        <begin position="107"/>
        <end position="118"/>
    </location>
</feature>
<dbReference type="AlphaFoldDB" id="A0A6P8GEJ1"/>
<evidence type="ECO:0000313" key="3">
    <source>
        <dbReference type="RefSeq" id="XP_031437563.1"/>
    </source>
</evidence>
<sequence>MRLHVGGSDHLGVDALVEGEHFPPPLDIHLITNFSTLRVPLTWVQFRAMAMHDSNTGQGQHKVVLKRKLTGPPRLLLGKTKTVNQTGERSDARVLRHQRRMDINGTPKDSTPQTSQDTLGEEGRTLVLAPEHLQTNIKEETEGSHHTRLQNDCSACDEEDAVKEQHVDVSRKTKKTTKEGLGLKRLFPHVFGCVRKKRDKHGDIEIKKENAMTLQSMECTGDDTPGATCHSAPSGTRIEKRRIKTFWFPLVGCRADKGRCLNKSQSLSKDPEARTKTLRKRIQGFLTRRKKTVSSNQFECGSTQTTQPERVEGQVDSHLAYNEDLPRIHEEDIPEGDGDGQVGCPESMTISAEVTSASAKYTECEMTISAEVTSASAKYTECESKEDTSEASCEISGDLTSREDENKLENCVYTQEPPELDLKESTGLSDGVATLTCVVELDSGFRPQIDIAMAMDEVFENGPDEIKLFENTNNTTGPDCDSLAPCKNPSNMSFLTVPVDGCWSPCEANSTDVKPCCNTFDYSLPPEDTSLVSGESLLVLTANSLVRAAIKSALCQLSREIQPPLTNCHRDECAHVEEV</sequence>
<protein>
    <submittedName>
        <fullName evidence="3">Uncharacterized protein si:dkey-1h6.8</fullName>
    </submittedName>
</protein>